<organism evidence="2 3">
    <name type="scientific">Piscinibacter sakaiensis</name>
    <name type="common">Ideonella sakaiensis</name>
    <dbReference type="NCBI Taxonomy" id="1547922"/>
    <lineage>
        <taxon>Bacteria</taxon>
        <taxon>Pseudomonadati</taxon>
        <taxon>Pseudomonadota</taxon>
        <taxon>Betaproteobacteria</taxon>
        <taxon>Burkholderiales</taxon>
        <taxon>Sphaerotilaceae</taxon>
        <taxon>Piscinibacter</taxon>
    </lineage>
</organism>
<evidence type="ECO:0000313" key="2">
    <source>
        <dbReference type="EMBL" id="GAP34593.1"/>
    </source>
</evidence>
<dbReference type="Proteomes" id="UP000037660">
    <property type="component" value="Unassembled WGS sequence"/>
</dbReference>
<dbReference type="EMBL" id="BBYR01000008">
    <property type="protein sequence ID" value="GAP34593.1"/>
    <property type="molecule type" value="Genomic_DNA"/>
</dbReference>
<evidence type="ECO:0000256" key="1">
    <source>
        <dbReference type="SAM" id="SignalP"/>
    </source>
</evidence>
<sequence>MTRLPAPRFALPALALLLAGLSACSSVPLGATPGPGVRSTTTLGDHEALALCVAESARRSERAAGSVQRDRAQRRTVLSRPGRYEMRFEQRGVETVQVEARSLGDGGDEAIGFLWPQVDMCSVQLRVP</sequence>
<evidence type="ECO:0008006" key="4">
    <source>
        <dbReference type="Google" id="ProtNLM"/>
    </source>
</evidence>
<dbReference type="PROSITE" id="PS51257">
    <property type="entry name" value="PROKAR_LIPOPROTEIN"/>
    <property type="match status" value="1"/>
</dbReference>
<keyword evidence="1" id="KW-0732">Signal</keyword>
<feature type="chain" id="PRO_5005513428" description="Lipoprotein" evidence="1">
    <location>
        <begin position="32"/>
        <end position="128"/>
    </location>
</feature>
<dbReference type="AlphaFoldDB" id="A0A0K8NW41"/>
<dbReference type="RefSeq" id="WP_054018717.1">
    <property type="nucleotide sequence ID" value="NZ_BBYR01000008.1"/>
</dbReference>
<proteinExistence type="predicted"/>
<reference evidence="3" key="1">
    <citation type="submission" date="2015-07" db="EMBL/GenBank/DDBJ databases">
        <title>Discovery of a poly(ethylene terephthalate assimilation.</title>
        <authorList>
            <person name="Yoshida S."/>
            <person name="Hiraga K."/>
            <person name="Takehana T."/>
            <person name="Taniguchi I."/>
            <person name="Yamaji H."/>
            <person name="Maeda Y."/>
            <person name="Toyohara K."/>
            <person name="Miyamoto K."/>
            <person name="Kimura Y."/>
            <person name="Oda K."/>
        </authorList>
    </citation>
    <scope>NUCLEOTIDE SEQUENCE [LARGE SCALE GENOMIC DNA]</scope>
    <source>
        <strain evidence="3">NBRC 110686 / TISTR 2288 / 201-F6</strain>
    </source>
</reference>
<name>A0A0K8NW41_PISS1</name>
<accession>A0A0K8NW41</accession>
<keyword evidence="3" id="KW-1185">Reference proteome</keyword>
<evidence type="ECO:0000313" key="3">
    <source>
        <dbReference type="Proteomes" id="UP000037660"/>
    </source>
</evidence>
<reference evidence="2 3" key="2">
    <citation type="journal article" date="2016" name="Science">
        <title>A bacterium that degrades and assimilates poly(ethylene terephthalate).</title>
        <authorList>
            <person name="Yoshida S."/>
            <person name="Hiraga K."/>
            <person name="Takehana T."/>
            <person name="Taniguchi I."/>
            <person name="Yamaji H."/>
            <person name="Maeda Y."/>
            <person name="Toyohara K."/>
            <person name="Miyamoto K."/>
            <person name="Kimura Y."/>
            <person name="Oda K."/>
        </authorList>
    </citation>
    <scope>NUCLEOTIDE SEQUENCE [LARGE SCALE GENOMIC DNA]</scope>
    <source>
        <strain evidence="3">NBRC 110686 / TISTR 2288 / 201-F6</strain>
    </source>
</reference>
<gene>
    <name evidence="2" type="ORF">ISF6_5062</name>
</gene>
<feature type="signal peptide" evidence="1">
    <location>
        <begin position="1"/>
        <end position="31"/>
    </location>
</feature>
<comment type="caution">
    <text evidence="2">The sequence shown here is derived from an EMBL/GenBank/DDBJ whole genome shotgun (WGS) entry which is preliminary data.</text>
</comment>
<protein>
    <recommendedName>
        <fullName evidence="4">Lipoprotein</fullName>
    </recommendedName>
</protein>